<dbReference type="STRING" id="1202772.A0A1V9YEG1"/>
<evidence type="ECO:0000313" key="2">
    <source>
        <dbReference type="Proteomes" id="UP000243579"/>
    </source>
</evidence>
<gene>
    <name evidence="1" type="ORF">ACHHYP_13838</name>
</gene>
<dbReference type="EMBL" id="JNBR01001929">
    <property type="protein sequence ID" value="OQR84144.1"/>
    <property type="molecule type" value="Genomic_DNA"/>
</dbReference>
<dbReference type="Pfam" id="PF04305">
    <property type="entry name" value="DUF455"/>
    <property type="match status" value="1"/>
</dbReference>
<dbReference type="SUPFAM" id="SSF47240">
    <property type="entry name" value="Ferritin-like"/>
    <property type="match status" value="1"/>
</dbReference>
<name>A0A1V9YEG1_ACHHY</name>
<dbReference type="Proteomes" id="UP000243579">
    <property type="component" value="Unassembled WGS sequence"/>
</dbReference>
<evidence type="ECO:0008006" key="3">
    <source>
        <dbReference type="Google" id="ProtNLM"/>
    </source>
</evidence>
<organism evidence="1 2">
    <name type="scientific">Achlya hypogyna</name>
    <name type="common">Oomycete</name>
    <name type="synonym">Protoachlya hypogyna</name>
    <dbReference type="NCBI Taxonomy" id="1202772"/>
    <lineage>
        <taxon>Eukaryota</taxon>
        <taxon>Sar</taxon>
        <taxon>Stramenopiles</taxon>
        <taxon>Oomycota</taxon>
        <taxon>Saprolegniomycetes</taxon>
        <taxon>Saprolegniales</taxon>
        <taxon>Achlyaceae</taxon>
        <taxon>Achlya</taxon>
    </lineage>
</organism>
<dbReference type="SUPFAM" id="SSF53756">
    <property type="entry name" value="UDP-Glycosyltransferase/glycogen phosphorylase"/>
    <property type="match status" value="1"/>
</dbReference>
<dbReference type="PANTHER" id="PTHR42782:SF4">
    <property type="entry name" value="DUF455 DOMAIN-CONTAINING PROTEIN"/>
    <property type="match status" value="1"/>
</dbReference>
<dbReference type="CDD" id="cd00657">
    <property type="entry name" value="Ferritin_like"/>
    <property type="match status" value="1"/>
</dbReference>
<dbReference type="AlphaFoldDB" id="A0A1V9YEG1"/>
<dbReference type="InterPro" id="IPR007402">
    <property type="entry name" value="DUF455"/>
</dbReference>
<evidence type="ECO:0000313" key="1">
    <source>
        <dbReference type="EMBL" id="OQR84144.1"/>
    </source>
</evidence>
<dbReference type="Gene3D" id="3.40.50.2000">
    <property type="entry name" value="Glycogen Phosphorylase B"/>
    <property type="match status" value="1"/>
</dbReference>
<proteinExistence type="predicted"/>
<dbReference type="InterPro" id="IPR009078">
    <property type="entry name" value="Ferritin-like_SF"/>
</dbReference>
<sequence length="669" mass="73470">MLLSRASKRSLRRFLHTPRSLVDAGDRILREGDPMTKVSRSLAAQELWQAQRIPLCHGDTWQGHPPDYPARGPRPVLYDPKDMPSDKAFPIPISILHNLAHIELGAIDNYWDTVVRFEPTPAHGDYKLPRAFYDDFATVACDEARHFRLVEDRLRELGSGYGALPAHRALLEHAANTRDALAARLAVIPLVQEARGLDAGPRLVHRLKSIGDPASAAVVAQIVFEERGHVARGIEWFRFLCAQVGQDPVDYFHKLVREHFPEGLPGPFNLEARLAAHMPPQWFQPLEMAKKPKAPVPVAPVATDAEAGPTNGKTLVVAGCVWPEKTSSAAGVRTTALIDLARADGWRVVCVSPCRPNEHTARWAAAGVPCVQLDPNTGAVEAFLKTTPADAVLFDRFIAEEMYGWHFVTHAPAACRILDLQDVHFLRKAREHLVMKAQADFASTLGLDVDVEPVLPNVLRELASIYRSDATLYVSAFEQRLLTERFGVPAASLHALDYVLPVRPAASSAVPWIDRRHVAVVGSFKHPPNVDGLKWLTDAIWPAARPLLGPDVELHIYGSYATARDTKAFDRPQENVRFRGFCDDVHETLGQYRVSLAPLRYGAGIKGKVIDSWIAGTPVVATAVGAEGLHPDAELWGGVVANAPDAFAAATARFYHNEEAWTTATTAAA</sequence>
<dbReference type="Pfam" id="PF13692">
    <property type="entry name" value="Glyco_trans_1_4"/>
    <property type="match status" value="1"/>
</dbReference>
<feature type="non-terminal residue" evidence="1">
    <location>
        <position position="669"/>
    </location>
</feature>
<keyword evidence="2" id="KW-1185">Reference proteome</keyword>
<dbReference type="PANTHER" id="PTHR42782">
    <property type="entry name" value="SI:CH73-314G15.3"/>
    <property type="match status" value="1"/>
</dbReference>
<comment type="caution">
    <text evidence="1">The sequence shown here is derived from an EMBL/GenBank/DDBJ whole genome shotgun (WGS) entry which is preliminary data.</text>
</comment>
<protein>
    <recommendedName>
        <fullName evidence="3">Glycosyltransferase</fullName>
    </recommendedName>
</protein>
<accession>A0A1V9YEG1</accession>
<dbReference type="OrthoDB" id="426882at2759"/>
<reference evidence="1 2" key="1">
    <citation type="journal article" date="2014" name="Genome Biol. Evol.">
        <title>The secreted proteins of Achlya hypogyna and Thraustotheca clavata identify the ancestral oomycete secretome and reveal gene acquisitions by horizontal gene transfer.</title>
        <authorList>
            <person name="Misner I."/>
            <person name="Blouin N."/>
            <person name="Leonard G."/>
            <person name="Richards T.A."/>
            <person name="Lane C.E."/>
        </authorList>
    </citation>
    <scope>NUCLEOTIDE SEQUENCE [LARGE SCALE GENOMIC DNA]</scope>
    <source>
        <strain evidence="1 2">ATCC 48635</strain>
    </source>
</reference>